<sequence length="146" mass="15208">MQIGDLFTETSPWMVDTALLVGRVFIGVCFVVHALGKLGVVGKGNMEQFASWLASLGVPFAPLQARIAMLSELVGGALLAAGLMTRGACVVLFFTMVVAGVLGHRGAGYLITNDPPGAEYTINLAVICVMFALIGPGSYSLDAALF</sequence>
<evidence type="ECO:0000256" key="7">
    <source>
        <dbReference type="SAM" id="Phobius"/>
    </source>
</evidence>
<evidence type="ECO:0000313" key="8">
    <source>
        <dbReference type="EMBL" id="AKF03017.1"/>
    </source>
</evidence>
<dbReference type="EMBL" id="CP011125">
    <property type="protein sequence ID" value="AKF03017.1"/>
    <property type="molecule type" value="Genomic_DNA"/>
</dbReference>
<evidence type="ECO:0000256" key="4">
    <source>
        <dbReference type="ARBA" id="ARBA00022692"/>
    </source>
</evidence>
<comment type="similarity">
    <text evidence="2">Belongs to the DoxX family.</text>
</comment>
<keyword evidence="6 7" id="KW-0472">Membrane</keyword>
<feature type="transmembrane region" description="Helical" evidence="7">
    <location>
        <begin position="20"/>
        <end position="40"/>
    </location>
</feature>
<dbReference type="PANTHER" id="PTHR33452:SF1">
    <property type="entry name" value="INNER MEMBRANE PROTEIN YPHA-RELATED"/>
    <property type="match status" value="1"/>
</dbReference>
<proteinExistence type="inferred from homology"/>
<name>A0A0F6VYR2_9BACT</name>
<keyword evidence="3" id="KW-1003">Cell membrane</keyword>
<evidence type="ECO:0000256" key="6">
    <source>
        <dbReference type="ARBA" id="ARBA00023136"/>
    </source>
</evidence>
<evidence type="ECO:0000256" key="5">
    <source>
        <dbReference type="ARBA" id="ARBA00022989"/>
    </source>
</evidence>
<feature type="transmembrane region" description="Helical" evidence="7">
    <location>
        <begin position="52"/>
        <end position="71"/>
    </location>
</feature>
<dbReference type="AlphaFoldDB" id="A0A0F6VYR2"/>
<feature type="transmembrane region" description="Helical" evidence="7">
    <location>
        <begin position="122"/>
        <end position="141"/>
    </location>
</feature>
<keyword evidence="4 7" id="KW-0812">Transmembrane</keyword>
<evidence type="ECO:0000313" key="9">
    <source>
        <dbReference type="Proteomes" id="UP000034883"/>
    </source>
</evidence>
<evidence type="ECO:0000256" key="1">
    <source>
        <dbReference type="ARBA" id="ARBA00004651"/>
    </source>
</evidence>
<organism evidence="8 9">
    <name type="scientific">Sandaracinus amylolyticus</name>
    <dbReference type="NCBI Taxonomy" id="927083"/>
    <lineage>
        <taxon>Bacteria</taxon>
        <taxon>Pseudomonadati</taxon>
        <taxon>Myxococcota</taxon>
        <taxon>Polyangia</taxon>
        <taxon>Polyangiales</taxon>
        <taxon>Sandaracinaceae</taxon>
        <taxon>Sandaracinus</taxon>
    </lineage>
</organism>
<comment type="subcellular location">
    <subcellularLocation>
        <location evidence="1">Cell membrane</location>
        <topology evidence="1">Multi-pass membrane protein</topology>
    </subcellularLocation>
</comment>
<dbReference type="InterPro" id="IPR051907">
    <property type="entry name" value="DoxX-like_oxidoreductase"/>
</dbReference>
<feature type="transmembrane region" description="Helical" evidence="7">
    <location>
        <begin position="77"/>
        <end position="102"/>
    </location>
</feature>
<dbReference type="InterPro" id="IPR032808">
    <property type="entry name" value="DoxX"/>
</dbReference>
<dbReference type="PANTHER" id="PTHR33452">
    <property type="entry name" value="OXIDOREDUCTASE CATD-RELATED"/>
    <property type="match status" value="1"/>
</dbReference>
<evidence type="ECO:0000256" key="2">
    <source>
        <dbReference type="ARBA" id="ARBA00006679"/>
    </source>
</evidence>
<dbReference type="STRING" id="927083.DB32_000166"/>
<keyword evidence="5 7" id="KW-1133">Transmembrane helix</keyword>
<dbReference type="Proteomes" id="UP000034883">
    <property type="component" value="Chromosome"/>
</dbReference>
<evidence type="ECO:0000256" key="3">
    <source>
        <dbReference type="ARBA" id="ARBA00022475"/>
    </source>
</evidence>
<dbReference type="Pfam" id="PF07681">
    <property type="entry name" value="DoxX"/>
    <property type="match status" value="1"/>
</dbReference>
<dbReference type="KEGG" id="samy:DB32_000166"/>
<dbReference type="RefSeq" id="WP_053230498.1">
    <property type="nucleotide sequence ID" value="NZ_CP011125.1"/>
</dbReference>
<dbReference type="GO" id="GO:0005886">
    <property type="term" value="C:plasma membrane"/>
    <property type="evidence" value="ECO:0007669"/>
    <property type="project" value="UniProtKB-SubCell"/>
</dbReference>
<keyword evidence="9" id="KW-1185">Reference proteome</keyword>
<protein>
    <recommendedName>
        <fullName evidence="10">DoxX family protein</fullName>
    </recommendedName>
</protein>
<gene>
    <name evidence="8" type="ORF">DB32_000166</name>
</gene>
<evidence type="ECO:0008006" key="10">
    <source>
        <dbReference type="Google" id="ProtNLM"/>
    </source>
</evidence>
<reference evidence="8 9" key="1">
    <citation type="submission" date="2015-03" db="EMBL/GenBank/DDBJ databases">
        <title>Genome assembly of Sandaracinus amylolyticus DSM 53668.</title>
        <authorList>
            <person name="Sharma G."/>
            <person name="Subramanian S."/>
        </authorList>
    </citation>
    <scope>NUCLEOTIDE SEQUENCE [LARGE SCALE GENOMIC DNA]</scope>
    <source>
        <strain evidence="8 9">DSM 53668</strain>
    </source>
</reference>
<accession>A0A0F6VYR2</accession>